<feature type="active site" description="Proton donor" evidence="11">
    <location>
        <position position="207"/>
    </location>
</feature>
<evidence type="ECO:0000256" key="3">
    <source>
        <dbReference type="ARBA" id="ARBA00006753"/>
    </source>
</evidence>
<comment type="pathway">
    <text evidence="1 13">Amino-acid biosynthesis; L-threonine biosynthesis; L-threonine from L-aspartate: step 3/5.</text>
</comment>
<dbReference type="EMBL" id="FOBS01000010">
    <property type="protein sequence ID" value="SEM32462.1"/>
    <property type="molecule type" value="Genomic_DNA"/>
</dbReference>
<evidence type="ECO:0000256" key="10">
    <source>
        <dbReference type="ARBA" id="ARBA00023167"/>
    </source>
</evidence>
<keyword evidence="9 13" id="KW-0560">Oxidoreductase</keyword>
<dbReference type="InterPro" id="IPR001342">
    <property type="entry name" value="HDH_cat"/>
</dbReference>
<dbReference type="Pfam" id="PF00742">
    <property type="entry name" value="Homoserine_dh"/>
    <property type="match status" value="1"/>
</dbReference>
<dbReference type="Proteomes" id="UP000198744">
    <property type="component" value="Unassembled WGS sequence"/>
</dbReference>
<evidence type="ECO:0000256" key="7">
    <source>
        <dbReference type="ARBA" id="ARBA00022697"/>
    </source>
</evidence>
<dbReference type="PROSITE" id="PS01042">
    <property type="entry name" value="HOMOSER_DHGENASE"/>
    <property type="match status" value="1"/>
</dbReference>
<accession>A0A1H7XEZ2</accession>
<evidence type="ECO:0000256" key="1">
    <source>
        <dbReference type="ARBA" id="ARBA00005056"/>
    </source>
</evidence>
<feature type="binding site" evidence="12">
    <location>
        <position position="192"/>
    </location>
    <ligand>
        <name>L-homoserine</name>
        <dbReference type="ChEBI" id="CHEBI:57476"/>
    </ligand>
</feature>
<dbReference type="PANTHER" id="PTHR43331:SF1">
    <property type="entry name" value="HOMOSERINE DEHYDROGENASE"/>
    <property type="match status" value="1"/>
</dbReference>
<dbReference type="EC" id="1.1.1.3" evidence="4 13"/>
<dbReference type="FunFam" id="3.30.70.260:FF:000030">
    <property type="entry name" value="Homoserine dehydrogenase"/>
    <property type="match status" value="1"/>
</dbReference>
<dbReference type="GO" id="GO:0009086">
    <property type="term" value="P:methionine biosynthetic process"/>
    <property type="evidence" value="ECO:0007669"/>
    <property type="project" value="UniProtKB-KW"/>
</dbReference>
<evidence type="ECO:0000313" key="16">
    <source>
        <dbReference type="EMBL" id="SEM32462.1"/>
    </source>
</evidence>
<dbReference type="InterPro" id="IPR005106">
    <property type="entry name" value="Asp/hSer_DH_NAD-bd"/>
</dbReference>
<dbReference type="InterPro" id="IPR002912">
    <property type="entry name" value="ACT_dom"/>
</dbReference>
<dbReference type="PROSITE" id="PS51671">
    <property type="entry name" value="ACT"/>
    <property type="match status" value="1"/>
</dbReference>
<evidence type="ECO:0000256" key="4">
    <source>
        <dbReference type="ARBA" id="ARBA00013213"/>
    </source>
</evidence>
<dbReference type="SUPFAM" id="SSF51735">
    <property type="entry name" value="NAD(P)-binding Rossmann-fold domains"/>
    <property type="match status" value="1"/>
</dbReference>
<dbReference type="InterPro" id="IPR045865">
    <property type="entry name" value="ACT-like_dom_sf"/>
</dbReference>
<dbReference type="Pfam" id="PF01842">
    <property type="entry name" value="ACT"/>
    <property type="match status" value="1"/>
</dbReference>
<reference evidence="16 17" key="1">
    <citation type="submission" date="2016-10" db="EMBL/GenBank/DDBJ databases">
        <authorList>
            <person name="de Groot N.N."/>
        </authorList>
    </citation>
    <scope>NUCLEOTIDE SEQUENCE [LARGE SCALE GENOMIC DNA]</scope>
    <source>
        <strain evidence="16 17">DSM 8423</strain>
    </source>
</reference>
<dbReference type="SUPFAM" id="SSF55021">
    <property type="entry name" value="ACT-like"/>
    <property type="match status" value="1"/>
</dbReference>
<keyword evidence="6 13" id="KW-0028">Amino-acid biosynthesis</keyword>
<comment type="similarity">
    <text evidence="3 14">Belongs to the homoserine dehydrogenase family.</text>
</comment>
<dbReference type="UniPathway" id="UPA00050">
    <property type="reaction ID" value="UER00063"/>
</dbReference>
<evidence type="ECO:0000256" key="12">
    <source>
        <dbReference type="PIRSR" id="PIRSR000098-2"/>
    </source>
</evidence>
<dbReference type="AlphaFoldDB" id="A0A1H7XEZ2"/>
<dbReference type="InterPro" id="IPR016204">
    <property type="entry name" value="HDH"/>
</dbReference>
<dbReference type="STRING" id="43775.SAMN04489760_11089"/>
<keyword evidence="7 13" id="KW-0791">Threonine biosynthesis</keyword>
<evidence type="ECO:0000256" key="9">
    <source>
        <dbReference type="ARBA" id="ARBA00023002"/>
    </source>
</evidence>
<comment type="pathway">
    <text evidence="2 13">Amino-acid biosynthesis; L-methionine biosynthesis via de novo pathway; L-homoserine from L-aspartate: step 3/3.</text>
</comment>
<keyword evidence="10 13" id="KW-0486">Methionine biosynthesis</keyword>
<organism evidence="16 17">
    <name type="scientific">Syntrophus gentianae</name>
    <dbReference type="NCBI Taxonomy" id="43775"/>
    <lineage>
        <taxon>Bacteria</taxon>
        <taxon>Pseudomonadati</taxon>
        <taxon>Thermodesulfobacteriota</taxon>
        <taxon>Syntrophia</taxon>
        <taxon>Syntrophales</taxon>
        <taxon>Syntrophaceae</taxon>
        <taxon>Syntrophus</taxon>
    </lineage>
</organism>
<dbReference type="NCBIfam" id="NF004976">
    <property type="entry name" value="PRK06349.1"/>
    <property type="match status" value="1"/>
</dbReference>
<proteinExistence type="inferred from homology"/>
<evidence type="ECO:0000256" key="14">
    <source>
        <dbReference type="RuleBase" id="RU004171"/>
    </source>
</evidence>
<dbReference type="GO" id="GO:0004412">
    <property type="term" value="F:homoserine dehydrogenase activity"/>
    <property type="evidence" value="ECO:0007669"/>
    <property type="project" value="UniProtKB-EC"/>
</dbReference>
<dbReference type="CDD" id="cd04881">
    <property type="entry name" value="ACT_HSDH-Hom"/>
    <property type="match status" value="1"/>
</dbReference>
<dbReference type="FunFam" id="3.30.360.10:FF:000005">
    <property type="entry name" value="Homoserine dehydrogenase"/>
    <property type="match status" value="1"/>
</dbReference>
<evidence type="ECO:0000256" key="13">
    <source>
        <dbReference type="RuleBase" id="RU000579"/>
    </source>
</evidence>
<dbReference type="Gene3D" id="3.30.70.260">
    <property type="match status" value="1"/>
</dbReference>
<evidence type="ECO:0000259" key="15">
    <source>
        <dbReference type="PROSITE" id="PS51671"/>
    </source>
</evidence>
<evidence type="ECO:0000256" key="11">
    <source>
        <dbReference type="PIRSR" id="PIRSR000098-1"/>
    </source>
</evidence>
<sequence>MLKKNIYLGLIGFGNIGTGVVKLLKENAEILEQRLGTKIILKKIVDINIEAPRMVAVDPQLLSTDVNEILNDPEIDIVIELVGGYDPALRFLTDALKKGKHVVTANKALLATYGNELFQLAAKQQRNICFEASVGGTIPIIKTIREGLVANRIKSVLGIMNGTSNYILTKMTEEKEDFETVLKEAQKLGFAEADPTFDIEGIDTAHKLALVLTLAYGKRVPLKELYREGISGISQQDVEFAGELGYHIKLLAIARQHDELIEARIHPTMVPFHHLLANVNGNYNAFHIIGDASDSVFLSGQGAGMMPTASAVISDVIDISRDILKGTSWRIPARSFQEDVIQDINLMPIENIITHYYFRFSALDHPGVLSKIAGILAEENISIATVIQKGRKKGQAVPIVMTTHKSQEKNVRQALEKIDRLDIVQGHTVLIRIEDDRLP</sequence>
<dbReference type="SUPFAM" id="SSF55347">
    <property type="entry name" value="Glyceraldehyde-3-phosphate dehydrogenase-like, C-terminal domain"/>
    <property type="match status" value="1"/>
</dbReference>
<dbReference type="InterPro" id="IPR019811">
    <property type="entry name" value="HDH_CS"/>
</dbReference>
<comment type="catalytic activity">
    <reaction evidence="13">
        <text>L-homoserine + NADP(+) = L-aspartate 4-semialdehyde + NADPH + H(+)</text>
        <dbReference type="Rhea" id="RHEA:15761"/>
        <dbReference type="ChEBI" id="CHEBI:15378"/>
        <dbReference type="ChEBI" id="CHEBI:57476"/>
        <dbReference type="ChEBI" id="CHEBI:57783"/>
        <dbReference type="ChEBI" id="CHEBI:58349"/>
        <dbReference type="ChEBI" id="CHEBI:537519"/>
        <dbReference type="EC" id="1.1.1.3"/>
    </reaction>
</comment>
<name>A0A1H7XEZ2_9BACT</name>
<evidence type="ECO:0000256" key="8">
    <source>
        <dbReference type="ARBA" id="ARBA00022857"/>
    </source>
</evidence>
<feature type="domain" description="ACT" evidence="15">
    <location>
        <begin position="357"/>
        <end position="432"/>
    </location>
</feature>
<evidence type="ECO:0000256" key="6">
    <source>
        <dbReference type="ARBA" id="ARBA00022605"/>
    </source>
</evidence>
<gene>
    <name evidence="16" type="ORF">SAMN04489760_11089</name>
</gene>
<protein>
    <recommendedName>
        <fullName evidence="5 13">Homoserine dehydrogenase</fullName>
        <ecNumber evidence="4 13">1.1.1.3</ecNumber>
    </recommendedName>
</protein>
<feature type="binding site" evidence="12">
    <location>
        <begin position="11"/>
        <end position="18"/>
    </location>
    <ligand>
        <name>NADP(+)</name>
        <dbReference type="ChEBI" id="CHEBI:58349"/>
    </ligand>
</feature>
<dbReference type="InterPro" id="IPR036291">
    <property type="entry name" value="NAD(P)-bd_dom_sf"/>
</dbReference>
<dbReference type="Pfam" id="PF03447">
    <property type="entry name" value="NAD_binding_3"/>
    <property type="match status" value="1"/>
</dbReference>
<dbReference type="RefSeq" id="WP_093883318.1">
    <property type="nucleotide sequence ID" value="NZ_FOBS01000010.1"/>
</dbReference>
<dbReference type="UniPathway" id="UPA00051">
    <property type="reaction ID" value="UER00465"/>
</dbReference>
<dbReference type="GO" id="GO:0009088">
    <property type="term" value="P:threonine biosynthetic process"/>
    <property type="evidence" value="ECO:0007669"/>
    <property type="project" value="UniProtKB-UniPathway"/>
</dbReference>
<dbReference type="OrthoDB" id="9808167at2"/>
<keyword evidence="17" id="KW-1185">Reference proteome</keyword>
<dbReference type="Gene3D" id="3.30.360.10">
    <property type="entry name" value="Dihydrodipicolinate Reductase, domain 2"/>
    <property type="match status" value="1"/>
</dbReference>
<feature type="binding site" evidence="12">
    <location>
        <position position="107"/>
    </location>
    <ligand>
        <name>NADPH</name>
        <dbReference type="ChEBI" id="CHEBI:57783"/>
    </ligand>
</feature>
<evidence type="ECO:0000256" key="2">
    <source>
        <dbReference type="ARBA" id="ARBA00005062"/>
    </source>
</evidence>
<evidence type="ECO:0000256" key="5">
    <source>
        <dbReference type="ARBA" id="ARBA00013376"/>
    </source>
</evidence>
<dbReference type="PANTHER" id="PTHR43331">
    <property type="entry name" value="HOMOSERINE DEHYDROGENASE"/>
    <property type="match status" value="1"/>
</dbReference>
<evidence type="ECO:0000313" key="17">
    <source>
        <dbReference type="Proteomes" id="UP000198744"/>
    </source>
</evidence>
<dbReference type="Gene3D" id="3.40.50.720">
    <property type="entry name" value="NAD(P)-binding Rossmann-like Domain"/>
    <property type="match status" value="1"/>
</dbReference>
<keyword evidence="8 12" id="KW-0521">NADP</keyword>
<dbReference type="PIRSF" id="PIRSF000098">
    <property type="entry name" value="Homoser_dehydrog"/>
    <property type="match status" value="1"/>
</dbReference>
<dbReference type="GO" id="GO:0050661">
    <property type="term" value="F:NADP binding"/>
    <property type="evidence" value="ECO:0007669"/>
    <property type="project" value="InterPro"/>
</dbReference>